<name>A0ABR4CPP5_9HELO</name>
<sequence length="89" mass="9778">MVHQVCLISQSTNEITNVLLQWHEVANNDRGSPPATAIVQRSKRTLDVGNKSEHLEMLDSAETTIQPTSIAHPKDADMQEVLGAFSPDI</sequence>
<organism evidence="1 2">
    <name type="scientific">Oculimacula yallundae</name>
    <dbReference type="NCBI Taxonomy" id="86028"/>
    <lineage>
        <taxon>Eukaryota</taxon>
        <taxon>Fungi</taxon>
        <taxon>Dikarya</taxon>
        <taxon>Ascomycota</taxon>
        <taxon>Pezizomycotina</taxon>
        <taxon>Leotiomycetes</taxon>
        <taxon>Helotiales</taxon>
        <taxon>Ploettnerulaceae</taxon>
        <taxon>Oculimacula</taxon>
    </lineage>
</organism>
<accession>A0ABR4CPP5</accession>
<dbReference type="Proteomes" id="UP001595075">
    <property type="component" value="Unassembled WGS sequence"/>
</dbReference>
<dbReference type="EMBL" id="JAZHXI010000005">
    <property type="protein sequence ID" value="KAL2071318.1"/>
    <property type="molecule type" value="Genomic_DNA"/>
</dbReference>
<reference evidence="1 2" key="1">
    <citation type="journal article" date="2024" name="Commun. Biol.">
        <title>Comparative genomic analysis of thermophilic fungi reveals convergent evolutionary adaptations and gene losses.</title>
        <authorList>
            <person name="Steindorff A.S."/>
            <person name="Aguilar-Pontes M.V."/>
            <person name="Robinson A.J."/>
            <person name="Andreopoulos B."/>
            <person name="LaButti K."/>
            <person name="Kuo A."/>
            <person name="Mondo S."/>
            <person name="Riley R."/>
            <person name="Otillar R."/>
            <person name="Haridas S."/>
            <person name="Lipzen A."/>
            <person name="Grimwood J."/>
            <person name="Schmutz J."/>
            <person name="Clum A."/>
            <person name="Reid I.D."/>
            <person name="Moisan M.C."/>
            <person name="Butler G."/>
            <person name="Nguyen T.T.M."/>
            <person name="Dewar K."/>
            <person name="Conant G."/>
            <person name="Drula E."/>
            <person name="Henrissat B."/>
            <person name="Hansel C."/>
            <person name="Singer S."/>
            <person name="Hutchinson M.I."/>
            <person name="de Vries R.P."/>
            <person name="Natvig D.O."/>
            <person name="Powell A.J."/>
            <person name="Tsang A."/>
            <person name="Grigoriev I.V."/>
        </authorList>
    </citation>
    <scope>NUCLEOTIDE SEQUENCE [LARGE SCALE GENOMIC DNA]</scope>
    <source>
        <strain evidence="1 2">CBS 494.80</strain>
    </source>
</reference>
<gene>
    <name evidence="1" type="ORF">VTL71DRAFT_12553</name>
</gene>
<comment type="caution">
    <text evidence="1">The sequence shown here is derived from an EMBL/GenBank/DDBJ whole genome shotgun (WGS) entry which is preliminary data.</text>
</comment>
<evidence type="ECO:0000313" key="1">
    <source>
        <dbReference type="EMBL" id="KAL2071318.1"/>
    </source>
</evidence>
<feature type="non-terminal residue" evidence="1">
    <location>
        <position position="89"/>
    </location>
</feature>
<proteinExistence type="predicted"/>
<protein>
    <submittedName>
        <fullName evidence="1">Uncharacterized protein</fullName>
    </submittedName>
</protein>
<evidence type="ECO:0000313" key="2">
    <source>
        <dbReference type="Proteomes" id="UP001595075"/>
    </source>
</evidence>
<keyword evidence="2" id="KW-1185">Reference proteome</keyword>